<dbReference type="Ensembl" id="ENSEBUT00000026453.1">
    <property type="protein sequence ID" value="ENSEBUP00000025877.1"/>
    <property type="gene ID" value="ENSEBUG00000015952.1"/>
</dbReference>
<sequence>MSSCILPPSVHGNFLCWELGCDYLRPFFSVTAGLAMSLGSSGRKLQAPFEERRKQATAIVLLGVIGAEFGAEFQPSRLQAGTESRTRSSGQVPEGFGPAAAGSDYSLARHTSKALMFLLLQPPSPRLPAHTPLRRAAIDLVGRGFTVWEPFMDVSAALLALLELSADVDKHLARYLQEHHIVCCFSCSELNISYGLKW</sequence>
<dbReference type="PANTHER" id="PTHR44099">
    <property type="entry name" value="RABCONNECTIN-3B, ISOFORM A"/>
    <property type="match status" value="1"/>
</dbReference>
<dbReference type="PANTHER" id="PTHR44099:SF4">
    <property type="entry name" value="RABCONNECTIN-3B, ISOFORM A"/>
    <property type="match status" value="1"/>
</dbReference>
<evidence type="ECO:0000313" key="1">
    <source>
        <dbReference type="Ensembl" id="ENSEBUP00000025877.1"/>
    </source>
</evidence>
<reference evidence="1" key="1">
    <citation type="submission" date="2025-08" db="UniProtKB">
        <authorList>
            <consortium name="Ensembl"/>
        </authorList>
    </citation>
    <scope>IDENTIFICATION</scope>
</reference>
<reference evidence="1" key="2">
    <citation type="submission" date="2025-09" db="UniProtKB">
        <authorList>
            <consortium name="Ensembl"/>
        </authorList>
    </citation>
    <scope>IDENTIFICATION</scope>
</reference>
<organism evidence="1 2">
    <name type="scientific">Eptatretus burgeri</name>
    <name type="common">Inshore hagfish</name>
    <dbReference type="NCBI Taxonomy" id="7764"/>
    <lineage>
        <taxon>Eukaryota</taxon>
        <taxon>Metazoa</taxon>
        <taxon>Chordata</taxon>
        <taxon>Craniata</taxon>
        <taxon>Vertebrata</taxon>
        <taxon>Cyclostomata</taxon>
        <taxon>Myxini</taxon>
        <taxon>Myxiniformes</taxon>
        <taxon>Myxinidae</taxon>
        <taxon>Eptatretinae</taxon>
        <taxon>Eptatretus</taxon>
    </lineage>
</organism>
<dbReference type="AlphaFoldDB" id="A0A8C4X166"/>
<name>A0A8C4X166_EPTBU</name>
<accession>A0A8C4X166</accession>
<proteinExistence type="predicted"/>
<dbReference type="GO" id="GO:0005737">
    <property type="term" value="C:cytoplasm"/>
    <property type="evidence" value="ECO:0007669"/>
    <property type="project" value="TreeGrafter"/>
</dbReference>
<evidence type="ECO:0000313" key="2">
    <source>
        <dbReference type="Proteomes" id="UP000694388"/>
    </source>
</evidence>
<dbReference type="Proteomes" id="UP000694388">
    <property type="component" value="Unplaced"/>
</dbReference>
<protein>
    <submittedName>
        <fullName evidence="1">Uncharacterized protein</fullName>
    </submittedName>
</protein>
<dbReference type="InterPro" id="IPR049916">
    <property type="entry name" value="WDR72-like"/>
</dbReference>
<keyword evidence="2" id="KW-1185">Reference proteome</keyword>